<keyword evidence="4" id="KW-1185">Reference proteome</keyword>
<evidence type="ECO:0000256" key="1">
    <source>
        <dbReference type="SAM" id="MobiDB-lite"/>
    </source>
</evidence>
<dbReference type="AlphaFoldDB" id="A0A840AD80"/>
<evidence type="ECO:0000313" key="4">
    <source>
        <dbReference type="Proteomes" id="UP000553193"/>
    </source>
</evidence>
<sequence length="168" mass="17310">MRARRALLAAMAGLLARPAGAQPNPSLPDPALAPPPPVRLPTSPPPAAPLPLARPVAIGGLLSMNGGGWRLAFEPGTESPTAAQRLGLLRLGGHLARETTGRITLWAEAAGNEDVSTTRRLSLRRGLAVRAGLVAGGLPETRVDIRALGRVEAGQDLVDILPMGATRG</sequence>
<dbReference type="RefSeq" id="WP_184384099.1">
    <property type="nucleotide sequence ID" value="NZ_JACIDJ010000003.1"/>
</dbReference>
<reference evidence="3 4" key="1">
    <citation type="submission" date="2020-08" db="EMBL/GenBank/DDBJ databases">
        <title>Genomic Encyclopedia of Type Strains, Phase IV (KMG-IV): sequencing the most valuable type-strain genomes for metagenomic binning, comparative biology and taxonomic classification.</title>
        <authorList>
            <person name="Goeker M."/>
        </authorList>
    </citation>
    <scope>NUCLEOTIDE SEQUENCE [LARGE SCALE GENOMIC DNA]</scope>
    <source>
        <strain evidence="3 4">DSM 19979</strain>
    </source>
</reference>
<feature type="region of interest" description="Disordered" evidence="1">
    <location>
        <begin position="20"/>
        <end position="46"/>
    </location>
</feature>
<keyword evidence="2" id="KW-0732">Signal</keyword>
<feature type="signal peptide" evidence="2">
    <location>
        <begin position="1"/>
        <end position="21"/>
    </location>
</feature>
<evidence type="ECO:0008006" key="5">
    <source>
        <dbReference type="Google" id="ProtNLM"/>
    </source>
</evidence>
<evidence type="ECO:0000256" key="2">
    <source>
        <dbReference type="SAM" id="SignalP"/>
    </source>
</evidence>
<accession>A0A840AD80</accession>
<dbReference type="Proteomes" id="UP000553193">
    <property type="component" value="Unassembled WGS sequence"/>
</dbReference>
<protein>
    <recommendedName>
        <fullName evidence="5">OmpA family protein</fullName>
    </recommendedName>
</protein>
<evidence type="ECO:0000313" key="3">
    <source>
        <dbReference type="EMBL" id="MBB3898882.1"/>
    </source>
</evidence>
<dbReference type="EMBL" id="JACIDJ010000003">
    <property type="protein sequence ID" value="MBB3898882.1"/>
    <property type="molecule type" value="Genomic_DNA"/>
</dbReference>
<feature type="chain" id="PRO_5032803922" description="OmpA family protein" evidence="2">
    <location>
        <begin position="22"/>
        <end position="168"/>
    </location>
</feature>
<comment type="caution">
    <text evidence="3">The sequence shown here is derived from an EMBL/GenBank/DDBJ whole genome shotgun (WGS) entry which is preliminary data.</text>
</comment>
<name>A0A840AD80_9PROT</name>
<feature type="compositionally biased region" description="Pro residues" evidence="1">
    <location>
        <begin position="25"/>
        <end position="46"/>
    </location>
</feature>
<proteinExistence type="predicted"/>
<gene>
    <name evidence="3" type="ORF">GGQ83_002325</name>
</gene>
<organism evidence="3 4">
    <name type="scientific">Roseococcus suduntuyensis</name>
    <dbReference type="NCBI Taxonomy" id="455361"/>
    <lineage>
        <taxon>Bacteria</taxon>
        <taxon>Pseudomonadati</taxon>
        <taxon>Pseudomonadota</taxon>
        <taxon>Alphaproteobacteria</taxon>
        <taxon>Acetobacterales</taxon>
        <taxon>Roseomonadaceae</taxon>
        <taxon>Roseococcus</taxon>
    </lineage>
</organism>